<dbReference type="AlphaFoldDB" id="A0A068XUC4"/>
<dbReference type="InterPro" id="IPR041492">
    <property type="entry name" value="HAD_2"/>
</dbReference>
<dbReference type="eggNOG" id="KOG2914">
    <property type="taxonomic scope" value="Eukaryota"/>
</dbReference>
<dbReference type="NCBIfam" id="TIGR01509">
    <property type="entry name" value="HAD-SF-IA-v3"/>
    <property type="match status" value="1"/>
</dbReference>
<dbReference type="PANTHER" id="PTHR18901">
    <property type="entry name" value="2-DEOXYGLUCOSE-6-PHOSPHATE PHOSPHATASE 2"/>
    <property type="match status" value="1"/>
</dbReference>
<dbReference type="Gene3D" id="3.40.50.1000">
    <property type="entry name" value="HAD superfamily/HAD-like"/>
    <property type="match status" value="1"/>
</dbReference>
<keyword evidence="2" id="KW-1185">Reference proteome</keyword>
<protein>
    <submittedName>
        <fullName evidence="1">Haloacid dehalogenase hydrolase</fullName>
    </submittedName>
</protein>
<dbReference type="InterPro" id="IPR023198">
    <property type="entry name" value="PGP-like_dom2"/>
</dbReference>
<gene>
    <name evidence="1" type="ORF">EmuJ_001188500</name>
</gene>
<dbReference type="InterPro" id="IPR006439">
    <property type="entry name" value="HAD-SF_hydro_IA"/>
</dbReference>
<dbReference type="GO" id="GO:0016791">
    <property type="term" value="F:phosphatase activity"/>
    <property type="evidence" value="ECO:0007669"/>
    <property type="project" value="TreeGrafter"/>
</dbReference>
<dbReference type="OMA" id="IWCPHPG"/>
<sequence length="238" mass="27133">MHEKVRVTHVLFDLDGLLINSEQIYTNQLSKFLSRHGKEYSYRVKRLMMGCTPMEAANIMCKEYDLPMAPSEVLEDYQKELPLEIWHTATLMPGVHRLIEYLSQNSIPMAVASGSTSLQVPHKMWNHREVWQHISHVVAAGDDPEVLRGKPAPDIFQVALKRFNDPLAREESTLVFEDAWNGVQAGLAAGMFVVWVPDAIEDPGFPTDSRLSEEEKTRIVRLNSLEEFDPSRFGLPPY</sequence>
<dbReference type="Gene3D" id="1.10.150.240">
    <property type="entry name" value="Putative phosphatase, domain 2"/>
    <property type="match status" value="1"/>
</dbReference>
<dbReference type="OrthoDB" id="40579at2759"/>
<dbReference type="SFLD" id="SFLDS00003">
    <property type="entry name" value="Haloacid_Dehalogenase"/>
    <property type="match status" value="1"/>
</dbReference>
<dbReference type="Pfam" id="PF13419">
    <property type="entry name" value="HAD_2"/>
    <property type="match status" value="1"/>
</dbReference>
<name>A0A068XUC4_ECHMU</name>
<dbReference type="Proteomes" id="UP000017246">
    <property type="component" value="Unassembled WGS sequence"/>
</dbReference>
<dbReference type="FunFam" id="1.10.150.240:FF:000001">
    <property type="entry name" value="Haloacid dehalogenase-like hydrolase domain"/>
    <property type="match status" value="1"/>
</dbReference>
<dbReference type="InterPro" id="IPR036412">
    <property type="entry name" value="HAD-like_sf"/>
</dbReference>
<dbReference type="InterPro" id="IPR023214">
    <property type="entry name" value="HAD_sf"/>
</dbReference>
<keyword evidence="1" id="KW-0378">Hydrolase</keyword>
<organism evidence="1 2">
    <name type="scientific">Echinococcus multilocularis</name>
    <name type="common">Fox tapeworm</name>
    <dbReference type="NCBI Taxonomy" id="6211"/>
    <lineage>
        <taxon>Eukaryota</taxon>
        <taxon>Metazoa</taxon>
        <taxon>Spiralia</taxon>
        <taxon>Lophotrochozoa</taxon>
        <taxon>Platyhelminthes</taxon>
        <taxon>Cestoda</taxon>
        <taxon>Eucestoda</taxon>
        <taxon>Cyclophyllidea</taxon>
        <taxon>Taeniidae</taxon>
        <taxon>Echinococcus</taxon>
    </lineage>
</organism>
<dbReference type="SUPFAM" id="SSF56784">
    <property type="entry name" value="HAD-like"/>
    <property type="match status" value="1"/>
</dbReference>
<dbReference type="SFLD" id="SFLDG01129">
    <property type="entry name" value="C1.5:_HAD__Beta-PGM__Phosphata"/>
    <property type="match status" value="1"/>
</dbReference>
<proteinExistence type="predicted"/>
<accession>A0A068XUC4</accession>
<reference evidence="1" key="2">
    <citation type="submission" date="2015-11" db="EMBL/GenBank/DDBJ databases">
        <authorList>
            <person name="Zhang Y."/>
            <person name="Guo Z."/>
        </authorList>
    </citation>
    <scope>NUCLEOTIDE SEQUENCE</scope>
</reference>
<reference evidence="1" key="1">
    <citation type="journal article" date="2013" name="Nature">
        <title>The genomes of four tapeworm species reveal adaptations to parasitism.</title>
        <authorList>
            <person name="Tsai I.J."/>
            <person name="Zarowiecki M."/>
            <person name="Holroyd N."/>
            <person name="Garciarrubio A."/>
            <person name="Sanchez-Flores A."/>
            <person name="Brooks K.L."/>
            <person name="Tracey A."/>
            <person name="Bobes R.J."/>
            <person name="Fragoso G."/>
            <person name="Sciutto E."/>
            <person name="Aslett M."/>
            <person name="Beasley H."/>
            <person name="Bennett H.M."/>
            <person name="Cai J."/>
            <person name="Camicia F."/>
            <person name="Clark R."/>
            <person name="Cucher M."/>
            <person name="De Silva N."/>
            <person name="Day T.A."/>
            <person name="Deplazes P."/>
            <person name="Estrada K."/>
            <person name="Fernandez C."/>
            <person name="Holland P.W."/>
            <person name="Hou J."/>
            <person name="Hu S."/>
            <person name="Huckvale T."/>
            <person name="Hung S.S."/>
            <person name="Kamenetzky L."/>
            <person name="Keane J.A."/>
            <person name="Kiss F."/>
            <person name="Koziol U."/>
            <person name="Lambert O."/>
            <person name="Liu K."/>
            <person name="Luo X."/>
            <person name="Luo Y."/>
            <person name="Macchiaroli N."/>
            <person name="Nichol S."/>
            <person name="Paps J."/>
            <person name="Parkinson J."/>
            <person name="Pouchkina-Stantcheva N."/>
            <person name="Riddiford N."/>
            <person name="Rosenzvit M."/>
            <person name="Salinas G."/>
            <person name="Wasmuth J.D."/>
            <person name="Zamanian M."/>
            <person name="Zheng Y."/>
            <person name="Cai X."/>
            <person name="Soberon X."/>
            <person name="Olson P.D."/>
            <person name="Laclette J.P."/>
            <person name="Brehm K."/>
            <person name="Berriman M."/>
            <person name="Garciarrubio A."/>
            <person name="Bobes R.J."/>
            <person name="Fragoso G."/>
            <person name="Sanchez-Flores A."/>
            <person name="Estrada K."/>
            <person name="Cevallos M.A."/>
            <person name="Morett E."/>
            <person name="Gonzalez V."/>
            <person name="Portillo T."/>
            <person name="Ochoa-Leyva A."/>
            <person name="Jose M.V."/>
            <person name="Sciutto E."/>
            <person name="Landa A."/>
            <person name="Jimenez L."/>
            <person name="Valdes V."/>
            <person name="Carrero J.C."/>
            <person name="Larralde C."/>
            <person name="Morales-Montor J."/>
            <person name="Limon-Lason J."/>
            <person name="Soberon X."/>
            <person name="Laclette J.P."/>
        </authorList>
    </citation>
    <scope>NUCLEOTIDE SEQUENCE [LARGE SCALE GENOMIC DNA]</scope>
</reference>
<dbReference type="EMBL" id="LN902841">
    <property type="protein sequence ID" value="CDS35927.1"/>
    <property type="molecule type" value="Genomic_DNA"/>
</dbReference>
<dbReference type="PANTHER" id="PTHR18901:SF38">
    <property type="entry name" value="PSEUDOURIDINE-5'-PHOSPHATASE"/>
    <property type="match status" value="1"/>
</dbReference>
<evidence type="ECO:0000313" key="1">
    <source>
        <dbReference type="EMBL" id="CDS35927.1"/>
    </source>
</evidence>
<evidence type="ECO:0000313" key="2">
    <source>
        <dbReference type="Proteomes" id="UP000017246"/>
    </source>
</evidence>
<dbReference type="STRING" id="6211.A0A068XUC4"/>